<name>A0A840E6X8_9BACT</name>
<accession>A0A840E6X8</accession>
<reference evidence="1 2" key="1">
    <citation type="submission" date="2020-08" db="EMBL/GenBank/DDBJ databases">
        <title>Genomic Encyclopedia of Type Strains, Phase IV (KMG-IV): sequencing the most valuable type-strain genomes for metagenomic binning, comparative biology and taxonomic classification.</title>
        <authorList>
            <person name="Goeker M."/>
        </authorList>
    </citation>
    <scope>NUCLEOTIDE SEQUENCE [LARGE SCALE GENOMIC DNA]</scope>
    <source>
        <strain evidence="1 2">DSM 105137</strain>
    </source>
</reference>
<dbReference type="RefSeq" id="WP_183497145.1">
    <property type="nucleotide sequence ID" value="NZ_JACIFF010000010.1"/>
</dbReference>
<sequence>MIRSLLFVPAVLLTAGLLAQDSLSFGGIDLPGAEVRASYRKVSPLAQAFTIEEVRRLPATFYDPARLIALLPGTVQTNDQANHLSVRGNSPNANLWRLNGLAIANPNHTSNAGTFYDFPTLGGGGVNALSAQVLDNSAFVAAGLPTRYGNATGGTFDLRLRPGSKERRQHQLQASFIGFDAATEGPLGRNGQTSYLVNGRYSFTGLLANAGVDFGGEAIGFSDLNVHLHHQLPTGELSVFGVLGTSSNTFTPDPEEAATEQKELFDIDYTNDIGIGGVSYRTRLPIGEVNAGVGYSRTTAQRLQQFTQGGGRNAYHQSQLNRLSAHLDLERVITTNLSLSGGVEVLADGYQQTLNFYDRDTLTNGSALQPTVTSIAPHLQGTYIFGAFDLDLGIRLVHYGESSLLDEWIAEPRLRLRRRWEDQRIVVVAERTSQTPYAGLLLGATAMDRFVPVNNQLSLAYGRSIGPVSALISTYFQYSPEEYAAEVGDFLLSANNFLEFDPSFSFRERTATRRYGVEIEVGGGKRQEGWYYRGSSSVFRAETQQTGGNWAKDRYSSDVAAKLVLGREWAGENRRQRDRTYGLNLALIAHGGERSGIVTGIYSGTVNPYFAAPDYRQGFINSNGTYFRPDLRLYRTIRGEKTTKTLALDLQNVAGISNTALRYYDVVIAGPNERQALGLIPVLSYRVFWR</sequence>
<organism evidence="1 2">
    <name type="scientific">Neolewinella aquimaris</name>
    <dbReference type="NCBI Taxonomy" id="1835722"/>
    <lineage>
        <taxon>Bacteria</taxon>
        <taxon>Pseudomonadati</taxon>
        <taxon>Bacteroidota</taxon>
        <taxon>Saprospiria</taxon>
        <taxon>Saprospirales</taxon>
        <taxon>Lewinellaceae</taxon>
        <taxon>Neolewinella</taxon>
    </lineage>
</organism>
<protein>
    <recommendedName>
        <fullName evidence="3">TonB-dependent receptor plug domain-containing protein</fullName>
    </recommendedName>
</protein>
<gene>
    <name evidence="1" type="ORF">GGR28_003560</name>
</gene>
<dbReference type="SUPFAM" id="SSF56935">
    <property type="entry name" value="Porins"/>
    <property type="match status" value="1"/>
</dbReference>
<evidence type="ECO:0000313" key="1">
    <source>
        <dbReference type="EMBL" id="MBB4080921.1"/>
    </source>
</evidence>
<comment type="caution">
    <text evidence="1">The sequence shown here is derived from an EMBL/GenBank/DDBJ whole genome shotgun (WGS) entry which is preliminary data.</text>
</comment>
<dbReference type="AlphaFoldDB" id="A0A840E6X8"/>
<dbReference type="EMBL" id="JACIFF010000010">
    <property type="protein sequence ID" value="MBB4080921.1"/>
    <property type="molecule type" value="Genomic_DNA"/>
</dbReference>
<dbReference type="Proteomes" id="UP000576209">
    <property type="component" value="Unassembled WGS sequence"/>
</dbReference>
<keyword evidence="2" id="KW-1185">Reference proteome</keyword>
<proteinExistence type="predicted"/>
<evidence type="ECO:0008006" key="3">
    <source>
        <dbReference type="Google" id="ProtNLM"/>
    </source>
</evidence>
<evidence type="ECO:0000313" key="2">
    <source>
        <dbReference type="Proteomes" id="UP000576209"/>
    </source>
</evidence>